<dbReference type="AlphaFoldDB" id="A0A1B0CG48"/>
<sequence>MKNADAENQSLLRGKMLAKLILAALIGISVSSLSHGSTLKCYTCNSDDDAGCFENPENQRIEDCGRVIADLSSTRFRCMTIKGVNGNEKIAVRRCAVNDECNFQLRSDKSFEWGPKIFPDASCDECNSDLCNKN</sequence>
<dbReference type="GO" id="GO:0032222">
    <property type="term" value="P:regulation of synaptic transmission, cholinergic"/>
    <property type="evidence" value="ECO:0007669"/>
    <property type="project" value="InterPro"/>
</dbReference>
<proteinExistence type="predicted"/>
<keyword evidence="1" id="KW-0732">Signal</keyword>
<name>A0A1B0CG48_LUTLO</name>
<evidence type="ECO:0000313" key="3">
    <source>
        <dbReference type="EnsemblMetazoa" id="LLOJ003349-PA"/>
    </source>
</evidence>
<organism evidence="3 4">
    <name type="scientific">Lutzomyia longipalpis</name>
    <name type="common">Sand fly</name>
    <dbReference type="NCBI Taxonomy" id="7200"/>
    <lineage>
        <taxon>Eukaryota</taxon>
        <taxon>Metazoa</taxon>
        <taxon>Ecdysozoa</taxon>
        <taxon>Arthropoda</taxon>
        <taxon>Hexapoda</taxon>
        <taxon>Insecta</taxon>
        <taxon>Pterygota</taxon>
        <taxon>Neoptera</taxon>
        <taxon>Endopterygota</taxon>
        <taxon>Diptera</taxon>
        <taxon>Nematocera</taxon>
        <taxon>Psychodoidea</taxon>
        <taxon>Psychodidae</taxon>
        <taxon>Lutzomyia</taxon>
        <taxon>Lutzomyia</taxon>
    </lineage>
</organism>
<reference evidence="3" key="1">
    <citation type="submission" date="2020-05" db="UniProtKB">
        <authorList>
            <consortium name="EnsemblMetazoa"/>
        </authorList>
    </citation>
    <scope>IDENTIFICATION</scope>
    <source>
        <strain evidence="3">Jacobina</strain>
    </source>
</reference>
<evidence type="ECO:0008006" key="5">
    <source>
        <dbReference type="Google" id="ProtNLM"/>
    </source>
</evidence>
<dbReference type="VEuPathDB" id="VectorBase:LLONM1_003106"/>
<dbReference type="Pfam" id="PF17064">
    <property type="entry name" value="QVR"/>
    <property type="match status" value="1"/>
</dbReference>
<protein>
    <recommendedName>
        <fullName evidence="5">Protein sleepless</fullName>
    </recommendedName>
</protein>
<dbReference type="Proteomes" id="UP000092461">
    <property type="component" value="Unassembled WGS sequence"/>
</dbReference>
<dbReference type="GO" id="GO:0030431">
    <property type="term" value="P:sleep"/>
    <property type="evidence" value="ECO:0007669"/>
    <property type="project" value="InterPro"/>
</dbReference>
<evidence type="ECO:0000256" key="1">
    <source>
        <dbReference type="ARBA" id="ARBA00022729"/>
    </source>
</evidence>
<dbReference type="EnsemblMetazoa" id="LLOJ003349-RA">
    <property type="protein sequence ID" value="LLOJ003349-PA"/>
    <property type="gene ID" value="LLOJ003349"/>
</dbReference>
<keyword evidence="2" id="KW-0325">Glycoprotein</keyword>
<accession>A0A1B0CG48</accession>
<evidence type="ECO:0000256" key="2">
    <source>
        <dbReference type="ARBA" id="ARBA00023180"/>
    </source>
</evidence>
<keyword evidence="4" id="KW-1185">Reference proteome</keyword>
<evidence type="ECO:0000313" key="4">
    <source>
        <dbReference type="Proteomes" id="UP000092461"/>
    </source>
</evidence>
<dbReference type="SUPFAM" id="SSF57302">
    <property type="entry name" value="Snake toxin-like"/>
    <property type="match status" value="1"/>
</dbReference>
<dbReference type="VEuPathDB" id="VectorBase:LLOJ003349"/>
<dbReference type="EMBL" id="AJWK01010747">
    <property type="status" value="NOT_ANNOTATED_CDS"/>
    <property type="molecule type" value="Genomic_DNA"/>
</dbReference>
<dbReference type="InterPro" id="IPR031424">
    <property type="entry name" value="QVR-like"/>
</dbReference>
<dbReference type="InterPro" id="IPR045860">
    <property type="entry name" value="Snake_toxin-like_sf"/>
</dbReference>